<evidence type="ECO:0000313" key="1">
    <source>
        <dbReference type="EMBL" id="MEU2124875.1"/>
    </source>
</evidence>
<evidence type="ECO:0000313" key="2">
    <source>
        <dbReference type="Proteomes" id="UP001550535"/>
    </source>
</evidence>
<reference evidence="1 2" key="1">
    <citation type="submission" date="2024-06" db="EMBL/GenBank/DDBJ databases">
        <title>The Natural Products Discovery Center: Release of the First 8490 Sequenced Strains for Exploring Actinobacteria Biosynthetic Diversity.</title>
        <authorList>
            <person name="Kalkreuter E."/>
            <person name="Kautsar S.A."/>
            <person name="Yang D."/>
            <person name="Bader C.D."/>
            <person name="Teijaro C.N."/>
            <person name="Fluegel L."/>
            <person name="Davis C.M."/>
            <person name="Simpson J.R."/>
            <person name="Lauterbach L."/>
            <person name="Steele A.D."/>
            <person name="Gui C."/>
            <person name="Meng S."/>
            <person name="Li G."/>
            <person name="Viehrig K."/>
            <person name="Ye F."/>
            <person name="Su P."/>
            <person name="Kiefer A.F."/>
            <person name="Nichols A."/>
            <person name="Cepeda A.J."/>
            <person name="Yan W."/>
            <person name="Fan B."/>
            <person name="Jiang Y."/>
            <person name="Adhikari A."/>
            <person name="Zheng C.-J."/>
            <person name="Schuster L."/>
            <person name="Cowan T.M."/>
            <person name="Smanski M.J."/>
            <person name="Chevrette M.G."/>
            <person name="De Carvalho L.P.S."/>
            <person name="Shen B."/>
        </authorList>
    </citation>
    <scope>NUCLEOTIDE SEQUENCE [LARGE SCALE GENOMIC DNA]</scope>
    <source>
        <strain evidence="1 2">NPDC019434</strain>
    </source>
</reference>
<name>A0ABV2XG57_9NOCA</name>
<sequence length="64" mass="7002">MLTAMTGRRGIDPLLDEPTITNLYLDDNPATWLRPGVPRDSYLGEYLMRAKGMIRSAGPVAPVG</sequence>
<organism evidence="1 2">
    <name type="scientific">Nocardia niwae</name>
    <dbReference type="NCBI Taxonomy" id="626084"/>
    <lineage>
        <taxon>Bacteria</taxon>
        <taxon>Bacillati</taxon>
        <taxon>Actinomycetota</taxon>
        <taxon>Actinomycetes</taxon>
        <taxon>Mycobacteriales</taxon>
        <taxon>Nocardiaceae</taxon>
        <taxon>Nocardia</taxon>
    </lineage>
</organism>
<keyword evidence="2" id="KW-1185">Reference proteome</keyword>
<proteinExistence type="predicted"/>
<comment type="caution">
    <text evidence="1">The sequence shown here is derived from an EMBL/GenBank/DDBJ whole genome shotgun (WGS) entry which is preliminary data.</text>
</comment>
<dbReference type="RefSeq" id="WP_063020074.1">
    <property type="nucleotide sequence ID" value="NZ_JBEYBM010000004.1"/>
</dbReference>
<accession>A0ABV2XG57</accession>
<protein>
    <submittedName>
        <fullName evidence="1">Uncharacterized protein</fullName>
    </submittedName>
</protein>
<dbReference type="Proteomes" id="UP001550535">
    <property type="component" value="Unassembled WGS sequence"/>
</dbReference>
<dbReference type="EMBL" id="JBEYBR010000069">
    <property type="protein sequence ID" value="MEU2124875.1"/>
    <property type="molecule type" value="Genomic_DNA"/>
</dbReference>
<gene>
    <name evidence="1" type="ORF">ABZ507_23965</name>
</gene>